<comment type="caution">
    <text evidence="1">The sequence shown here is derived from an EMBL/GenBank/DDBJ whole genome shotgun (WGS) entry which is preliminary data.</text>
</comment>
<accession>A0A080N6D1</accession>
<dbReference type="OrthoDB" id="3237164at2"/>
<name>A0A080N6D1_9BIFI</name>
<sequence>MNTNIPSLITVDNTFQATARKLSTHHDLAAKTSRQTLETIMSILTGTRQDVNMTYEQLTNVAALIETSLQYRDAFLIASLNPQATQDDLTTCTEHPHSQEAILLITGTLDKFFNIKDYTDQTRVNRAIHLLDQLTRITGMTPQLCTTRAYLSWASHDIEQTKQYASMTAELDKDNTLAALLLAALHLNINPKTK</sequence>
<dbReference type="RefSeq" id="WP_044087059.1">
    <property type="nucleotide sequence ID" value="NZ_ATLK01000001.1"/>
</dbReference>
<keyword evidence="2" id="KW-1185">Reference proteome</keyword>
<proteinExistence type="predicted"/>
<dbReference type="eggNOG" id="ENOG5032FC1">
    <property type="taxonomic scope" value="Bacteria"/>
</dbReference>
<dbReference type="EMBL" id="ATLK01000001">
    <property type="protein sequence ID" value="KFF31509.1"/>
    <property type="molecule type" value="Genomic_DNA"/>
</dbReference>
<dbReference type="Proteomes" id="UP000028730">
    <property type="component" value="Unassembled WGS sequence"/>
</dbReference>
<protein>
    <submittedName>
        <fullName evidence="1">Uncharacterized protein</fullName>
    </submittedName>
</protein>
<reference evidence="1 2" key="1">
    <citation type="journal article" date="2014" name="Appl. Environ. Microbiol.">
        <title>Genomic encyclopedia of type strains of the genus Bifidobacterium.</title>
        <authorList>
            <person name="Milani C."/>
            <person name="Lugli G.A."/>
            <person name="Duranti S."/>
            <person name="Turroni F."/>
            <person name="Bottacini F."/>
            <person name="Mangifesta M."/>
            <person name="Sanchez B."/>
            <person name="Viappiani A."/>
            <person name="Mancabelli L."/>
            <person name="Taminiau B."/>
            <person name="Delcenserie V."/>
            <person name="Barrangou R."/>
            <person name="Margolles A."/>
            <person name="van Sinderen D."/>
            <person name="Ventura M."/>
        </authorList>
    </citation>
    <scope>NUCLEOTIDE SEQUENCE [LARGE SCALE GENOMIC DNA]</scope>
    <source>
        <strain evidence="1 2">DSM 19703</strain>
    </source>
</reference>
<organism evidence="1 2">
    <name type="scientific">Bifidobacterium bombi DSM 19703</name>
    <dbReference type="NCBI Taxonomy" id="1341695"/>
    <lineage>
        <taxon>Bacteria</taxon>
        <taxon>Bacillati</taxon>
        <taxon>Actinomycetota</taxon>
        <taxon>Actinomycetes</taxon>
        <taxon>Bifidobacteriales</taxon>
        <taxon>Bifidobacteriaceae</taxon>
        <taxon>Bifidobacterium</taxon>
    </lineage>
</organism>
<evidence type="ECO:0000313" key="2">
    <source>
        <dbReference type="Proteomes" id="UP000028730"/>
    </source>
</evidence>
<evidence type="ECO:0000313" key="1">
    <source>
        <dbReference type="EMBL" id="KFF31509.1"/>
    </source>
</evidence>
<gene>
    <name evidence="1" type="ORF">BBOMB_0882</name>
</gene>
<dbReference type="AlphaFoldDB" id="A0A080N6D1"/>